<evidence type="ECO:0000256" key="3">
    <source>
        <dbReference type="ARBA" id="ARBA00022989"/>
    </source>
</evidence>
<reference evidence="10" key="1">
    <citation type="thesis" date="2020" institute="ProQuest LLC" country="789 East Eisenhower Parkway, Ann Arbor, MI, USA">
        <title>Comparative Genomics and Chromosome Evolution.</title>
        <authorList>
            <person name="Mudd A.B."/>
        </authorList>
    </citation>
    <scope>NUCLEOTIDE SEQUENCE</scope>
    <source>
        <strain evidence="10">237g6f4</strain>
        <tissue evidence="10">Blood</tissue>
    </source>
</reference>
<gene>
    <name evidence="10" type="ORF">GDO81_002339</name>
</gene>
<keyword evidence="6" id="KW-0675">Receptor</keyword>
<evidence type="ECO:0000256" key="8">
    <source>
        <dbReference type="SAM" id="Phobius"/>
    </source>
</evidence>
<organism evidence="10 11">
    <name type="scientific">Engystomops pustulosus</name>
    <name type="common">Tungara frog</name>
    <name type="synonym">Physalaemus pustulosus</name>
    <dbReference type="NCBI Taxonomy" id="76066"/>
    <lineage>
        <taxon>Eukaryota</taxon>
        <taxon>Metazoa</taxon>
        <taxon>Chordata</taxon>
        <taxon>Craniata</taxon>
        <taxon>Vertebrata</taxon>
        <taxon>Euteleostomi</taxon>
        <taxon>Amphibia</taxon>
        <taxon>Batrachia</taxon>
        <taxon>Anura</taxon>
        <taxon>Neobatrachia</taxon>
        <taxon>Hyloidea</taxon>
        <taxon>Leptodactylidae</taxon>
        <taxon>Leiuperinae</taxon>
        <taxon>Engystomops</taxon>
    </lineage>
</organism>
<feature type="transmembrane region" description="Helical" evidence="8">
    <location>
        <begin position="182"/>
        <end position="207"/>
    </location>
</feature>
<dbReference type="PROSITE" id="PS50262">
    <property type="entry name" value="G_PROTEIN_RECEP_F1_2"/>
    <property type="match status" value="1"/>
</dbReference>
<keyword evidence="3 8" id="KW-1133">Transmembrane helix</keyword>
<feature type="transmembrane region" description="Helical" evidence="8">
    <location>
        <begin position="228"/>
        <end position="250"/>
    </location>
</feature>
<accession>A0AAV7DLZ9</accession>
<proteinExistence type="predicted"/>
<keyword evidence="5 8" id="KW-0472">Membrane</keyword>
<feature type="transmembrane region" description="Helical" evidence="8">
    <location>
        <begin position="92"/>
        <end position="111"/>
    </location>
</feature>
<evidence type="ECO:0000256" key="5">
    <source>
        <dbReference type="ARBA" id="ARBA00023136"/>
    </source>
</evidence>
<evidence type="ECO:0000256" key="2">
    <source>
        <dbReference type="ARBA" id="ARBA00022692"/>
    </source>
</evidence>
<dbReference type="GO" id="GO:0005886">
    <property type="term" value="C:plasma membrane"/>
    <property type="evidence" value="ECO:0007669"/>
    <property type="project" value="TreeGrafter"/>
</dbReference>
<keyword evidence="7" id="KW-0807">Transducer</keyword>
<keyword evidence="4" id="KW-0297">G-protein coupled receptor</keyword>
<feature type="domain" description="G-protein coupled receptors family 1 profile" evidence="9">
    <location>
        <begin position="32"/>
        <end position="285"/>
    </location>
</feature>
<protein>
    <recommendedName>
        <fullName evidence="9">G-protein coupled receptors family 1 profile domain-containing protein</fullName>
    </recommendedName>
</protein>
<keyword evidence="11" id="KW-1185">Reference proteome</keyword>
<evidence type="ECO:0000256" key="7">
    <source>
        <dbReference type="ARBA" id="ARBA00023224"/>
    </source>
</evidence>
<dbReference type="Gene3D" id="1.20.1070.10">
    <property type="entry name" value="Rhodopsin 7-helix transmembrane proteins"/>
    <property type="match status" value="1"/>
</dbReference>
<dbReference type="AlphaFoldDB" id="A0AAV7DLZ9"/>
<dbReference type="PANTHER" id="PTHR46048:SF6">
    <property type="entry name" value="HYDROXYCARBOXYLIC ACID RECEPTOR 2"/>
    <property type="match status" value="1"/>
</dbReference>
<keyword evidence="2 8" id="KW-0812">Transmembrane</keyword>
<dbReference type="EMBL" id="WNYA01000001">
    <property type="protein sequence ID" value="KAG8597616.1"/>
    <property type="molecule type" value="Genomic_DNA"/>
</dbReference>
<comment type="caution">
    <text evidence="10">The sequence shown here is derived from an EMBL/GenBank/DDBJ whole genome shotgun (WGS) entry which is preliminary data.</text>
</comment>
<comment type="subcellular location">
    <subcellularLocation>
        <location evidence="1">Membrane</location>
        <topology evidence="1">Multi-pass membrane protein</topology>
    </subcellularLocation>
</comment>
<evidence type="ECO:0000256" key="6">
    <source>
        <dbReference type="ARBA" id="ARBA00023170"/>
    </source>
</evidence>
<evidence type="ECO:0000313" key="10">
    <source>
        <dbReference type="EMBL" id="KAG8597616.1"/>
    </source>
</evidence>
<evidence type="ECO:0000313" key="11">
    <source>
        <dbReference type="Proteomes" id="UP000824782"/>
    </source>
</evidence>
<feature type="transmembrane region" description="Helical" evidence="8">
    <location>
        <begin position="262"/>
        <end position="287"/>
    </location>
</feature>
<dbReference type="SUPFAM" id="SSF81321">
    <property type="entry name" value="Family A G protein-coupled receptor-like"/>
    <property type="match status" value="1"/>
</dbReference>
<evidence type="ECO:0000256" key="4">
    <source>
        <dbReference type="ARBA" id="ARBA00023040"/>
    </source>
</evidence>
<dbReference type="InterPro" id="IPR017452">
    <property type="entry name" value="GPCR_Rhodpsn_7TM"/>
</dbReference>
<evidence type="ECO:0000259" key="9">
    <source>
        <dbReference type="PROSITE" id="PS50262"/>
    </source>
</evidence>
<name>A0AAV7DLZ9_ENGPU</name>
<dbReference type="InterPro" id="IPR051893">
    <property type="entry name" value="HCARs"/>
</dbReference>
<sequence>MNSSGICFFKESELSPVLGVVLLVEFCLGLCGNCVVIWIFFSRIHSWNTSTLYLFNVSLADFLLIVCLPFRAEYFLDGKNWHFGDIPCRIMHFMISLNRTGSILFLTVVVVNRYFMIVHPHSRINNIKTMPGGLLITVLLWTIIITLTAYILSTSHLIQGEIANTTLCESFNLNWYESAIIIWHYVFFVVQLVIPLFIILLCTVCIIRQLRRCKDQRGKMKRTIKAMTFVAFIFIICFVPSTVSTITVVIAKHLTTCTLFDISSLVFAASLALTYLNSVLNPVAIYISSPVFQDILRNSCNFTGRKDKTI</sequence>
<feature type="non-terminal residue" evidence="10">
    <location>
        <position position="310"/>
    </location>
</feature>
<dbReference type="PANTHER" id="PTHR46048">
    <property type="entry name" value="HYDROXYCARBOXYLIC ACID RECEPTOR 2"/>
    <property type="match status" value="1"/>
</dbReference>
<feature type="transmembrane region" description="Helical" evidence="8">
    <location>
        <begin position="132"/>
        <end position="152"/>
    </location>
</feature>
<dbReference type="Proteomes" id="UP000824782">
    <property type="component" value="Unassembled WGS sequence"/>
</dbReference>
<dbReference type="PRINTS" id="PR00237">
    <property type="entry name" value="GPCRRHODOPSN"/>
</dbReference>
<dbReference type="GO" id="GO:0004930">
    <property type="term" value="F:G protein-coupled receptor activity"/>
    <property type="evidence" value="ECO:0007669"/>
    <property type="project" value="UniProtKB-KW"/>
</dbReference>
<dbReference type="Pfam" id="PF00001">
    <property type="entry name" value="7tm_1"/>
    <property type="match status" value="1"/>
</dbReference>
<dbReference type="InterPro" id="IPR000276">
    <property type="entry name" value="GPCR_Rhodpsn"/>
</dbReference>
<evidence type="ECO:0000256" key="1">
    <source>
        <dbReference type="ARBA" id="ARBA00004141"/>
    </source>
</evidence>
<feature type="transmembrane region" description="Helical" evidence="8">
    <location>
        <begin position="53"/>
        <end position="72"/>
    </location>
</feature>
<feature type="transmembrane region" description="Helical" evidence="8">
    <location>
        <begin position="20"/>
        <end position="41"/>
    </location>
</feature>